<evidence type="ECO:0000256" key="10">
    <source>
        <dbReference type="ARBA" id="ARBA00025854"/>
    </source>
</evidence>
<keyword evidence="7 13" id="KW-1133">Transmembrane helix</keyword>
<comment type="subunit">
    <text evidence="10">Heterotetramer of TRAP-alpha, TRAP-beta, TRAP-delta and TRAP-gamma. Interacts with palmitoylated calnexin (CALX), the interaction is required for efficient folding of glycosylated proteins.</text>
</comment>
<proteinExistence type="inferred from homology"/>
<sequence length="299" mass="33043">MLPKCFLLALLLSASVVFVHAQDETNEDPLEAETEQNPGETPDDDTPKFSASEDAETTILFISPVLPPETSVGMSEEQPLDAKLLMLSGLLVFEELPAGKPVEIIVGFHNKANYDFIIDSLDASFRFPMDYNYHMQNFSSLSCDYTIKPGQQGSFLYGFVPAEAFGSRSYGLNVRLTYHDLNGNYFTDAVFNQTIPIVELDEGLDGETFFLYLFLGGLLVLLAVVGSHFLSWGKKKTLGSSKSSKPRAAVVETGTKKSDDIDFDWIPKEAIQEMNRTPKTPTRSPKARKAKQAASSDDE</sequence>
<reference evidence="15" key="1">
    <citation type="submission" date="2020-11" db="EMBL/GenBank/DDBJ databases">
        <authorList>
            <person name="Tran Van P."/>
        </authorList>
    </citation>
    <scope>NUCLEOTIDE SEQUENCE</scope>
</reference>
<evidence type="ECO:0000256" key="8">
    <source>
        <dbReference type="ARBA" id="ARBA00023136"/>
    </source>
</evidence>
<evidence type="ECO:0000256" key="7">
    <source>
        <dbReference type="ARBA" id="ARBA00022989"/>
    </source>
</evidence>
<feature type="region of interest" description="Disordered" evidence="12">
    <location>
        <begin position="25"/>
        <end position="50"/>
    </location>
</feature>
<dbReference type="EMBL" id="OA883031">
    <property type="protein sequence ID" value="CAD7277740.1"/>
    <property type="molecule type" value="Genomic_DNA"/>
</dbReference>
<feature type="region of interest" description="Disordered" evidence="12">
    <location>
        <begin position="268"/>
        <end position="299"/>
    </location>
</feature>
<dbReference type="PANTHER" id="PTHR12924">
    <property type="entry name" value="TRANSLOCON-ASSOCIATED PROTEIN, ALPHA SUBUNIT"/>
    <property type="match status" value="1"/>
</dbReference>
<protein>
    <recommendedName>
        <fullName evidence="3">Translocon-associated protein subunit alpha</fullName>
    </recommendedName>
    <alternativeName>
        <fullName evidence="11">Signal sequence receptor subunit alpha</fullName>
    </alternativeName>
</protein>
<feature type="transmembrane region" description="Helical" evidence="13">
    <location>
        <begin position="209"/>
        <end position="232"/>
    </location>
</feature>
<gene>
    <name evidence="15" type="ORF">NMOB1V02_LOCUS5464</name>
</gene>
<evidence type="ECO:0000313" key="16">
    <source>
        <dbReference type="Proteomes" id="UP000678499"/>
    </source>
</evidence>
<evidence type="ECO:0000256" key="12">
    <source>
        <dbReference type="SAM" id="MobiDB-lite"/>
    </source>
</evidence>
<evidence type="ECO:0000256" key="6">
    <source>
        <dbReference type="ARBA" id="ARBA00022824"/>
    </source>
</evidence>
<keyword evidence="16" id="KW-1185">Reference proteome</keyword>
<comment type="function">
    <text evidence="9">TRAP proteins are part of a complex whose function is to bind calcium to the ER membrane and thereby regulate the retention of ER resident proteins. May be involved in the recycling of the translocation apparatus after completion of the translocation process or may function as a membrane-bound chaperone facilitating folding of translocated proteins.</text>
</comment>
<feature type="chain" id="PRO_5036210198" description="Translocon-associated protein subunit alpha" evidence="14">
    <location>
        <begin position="22"/>
        <end position="299"/>
    </location>
</feature>
<evidence type="ECO:0000256" key="14">
    <source>
        <dbReference type="SAM" id="SignalP"/>
    </source>
</evidence>
<keyword evidence="4 13" id="KW-0812">Transmembrane</keyword>
<comment type="subcellular location">
    <subcellularLocation>
        <location evidence="1">Endoplasmic reticulum membrane</location>
        <topology evidence="1">Single-pass type I membrane protein</topology>
    </subcellularLocation>
</comment>
<evidence type="ECO:0000256" key="2">
    <source>
        <dbReference type="ARBA" id="ARBA00006776"/>
    </source>
</evidence>
<keyword evidence="6" id="KW-0256">Endoplasmic reticulum</keyword>
<feature type="compositionally biased region" description="Polar residues" evidence="12">
    <location>
        <begin position="274"/>
        <end position="283"/>
    </location>
</feature>
<feature type="region of interest" description="Disordered" evidence="12">
    <location>
        <begin position="236"/>
        <end position="255"/>
    </location>
</feature>
<dbReference type="Proteomes" id="UP000678499">
    <property type="component" value="Unassembled WGS sequence"/>
</dbReference>
<feature type="compositionally biased region" description="Acidic residues" evidence="12">
    <location>
        <begin position="25"/>
        <end position="34"/>
    </location>
</feature>
<dbReference type="Pfam" id="PF03896">
    <property type="entry name" value="TRAP_alpha"/>
    <property type="match status" value="1"/>
</dbReference>
<dbReference type="InterPro" id="IPR005595">
    <property type="entry name" value="TRAP_alpha"/>
</dbReference>
<accession>A0A7R9BLV5</accession>
<name>A0A7R9BLV5_9CRUS</name>
<dbReference type="OrthoDB" id="1926781at2759"/>
<dbReference type="PANTHER" id="PTHR12924:SF0">
    <property type="entry name" value="TRANSLOCON-ASSOCIATED PROTEIN SUBUNIT ALPHA"/>
    <property type="match status" value="1"/>
</dbReference>
<evidence type="ECO:0000313" key="15">
    <source>
        <dbReference type="EMBL" id="CAD7277740.1"/>
    </source>
</evidence>
<evidence type="ECO:0000256" key="13">
    <source>
        <dbReference type="SAM" id="Phobius"/>
    </source>
</evidence>
<evidence type="ECO:0000256" key="5">
    <source>
        <dbReference type="ARBA" id="ARBA00022729"/>
    </source>
</evidence>
<dbReference type="AlphaFoldDB" id="A0A7R9BLV5"/>
<dbReference type="EMBL" id="CAJPEX010000994">
    <property type="protein sequence ID" value="CAG0917892.1"/>
    <property type="molecule type" value="Genomic_DNA"/>
</dbReference>
<evidence type="ECO:0000256" key="9">
    <source>
        <dbReference type="ARBA" id="ARBA00025620"/>
    </source>
</evidence>
<evidence type="ECO:0000256" key="1">
    <source>
        <dbReference type="ARBA" id="ARBA00004115"/>
    </source>
</evidence>
<organism evidence="15">
    <name type="scientific">Notodromas monacha</name>
    <dbReference type="NCBI Taxonomy" id="399045"/>
    <lineage>
        <taxon>Eukaryota</taxon>
        <taxon>Metazoa</taxon>
        <taxon>Ecdysozoa</taxon>
        <taxon>Arthropoda</taxon>
        <taxon>Crustacea</taxon>
        <taxon>Oligostraca</taxon>
        <taxon>Ostracoda</taxon>
        <taxon>Podocopa</taxon>
        <taxon>Podocopida</taxon>
        <taxon>Cypridocopina</taxon>
        <taxon>Cypridoidea</taxon>
        <taxon>Cyprididae</taxon>
        <taxon>Notodromas</taxon>
    </lineage>
</organism>
<keyword evidence="5 14" id="KW-0732">Signal</keyword>
<evidence type="ECO:0000256" key="4">
    <source>
        <dbReference type="ARBA" id="ARBA00022692"/>
    </source>
</evidence>
<evidence type="ECO:0000256" key="3">
    <source>
        <dbReference type="ARBA" id="ARBA00020280"/>
    </source>
</evidence>
<feature type="signal peptide" evidence="14">
    <location>
        <begin position="1"/>
        <end position="21"/>
    </location>
</feature>
<keyword evidence="8 13" id="KW-0472">Membrane</keyword>
<dbReference type="GO" id="GO:0005789">
    <property type="term" value="C:endoplasmic reticulum membrane"/>
    <property type="evidence" value="ECO:0007669"/>
    <property type="project" value="UniProtKB-SubCell"/>
</dbReference>
<evidence type="ECO:0000256" key="11">
    <source>
        <dbReference type="ARBA" id="ARBA00031071"/>
    </source>
</evidence>
<comment type="similarity">
    <text evidence="2">Belongs to the TRAP-alpha family.</text>
</comment>